<dbReference type="Gene3D" id="3.40.630.30">
    <property type="match status" value="1"/>
</dbReference>
<keyword evidence="4" id="KW-0489">Methyltransferase</keyword>
<evidence type="ECO:0000256" key="6">
    <source>
        <dbReference type="ARBA" id="ARBA00022691"/>
    </source>
</evidence>
<keyword evidence="6" id="KW-0949">S-adenosyl-L-methionine</keyword>
<dbReference type="PANTHER" id="PTHR43467">
    <property type="entry name" value="COBALT-PRECORRIN-2 C(20)-METHYLTRANSFERASE"/>
    <property type="match status" value="1"/>
</dbReference>
<comment type="similarity">
    <text evidence="2">Belongs to the precorrin methyltransferase family.</text>
</comment>
<dbReference type="PANTHER" id="PTHR43467:SF2">
    <property type="entry name" value="COBALT-PRECORRIN-2 C(20)-METHYLTRANSFERASE"/>
    <property type="match status" value="1"/>
</dbReference>
<gene>
    <name evidence="8" type="ORF">GCM10010191_62430</name>
</gene>
<evidence type="ECO:0000256" key="3">
    <source>
        <dbReference type="ARBA" id="ARBA00022573"/>
    </source>
</evidence>
<dbReference type="Pfam" id="PF00590">
    <property type="entry name" value="TP_methylase"/>
    <property type="match status" value="1"/>
</dbReference>
<dbReference type="Pfam" id="PF13302">
    <property type="entry name" value="Acetyltransf_3"/>
    <property type="match status" value="1"/>
</dbReference>
<evidence type="ECO:0000259" key="7">
    <source>
        <dbReference type="PROSITE" id="PS51186"/>
    </source>
</evidence>
<evidence type="ECO:0000256" key="2">
    <source>
        <dbReference type="ARBA" id="ARBA00005879"/>
    </source>
</evidence>
<keyword evidence="9" id="KW-1185">Reference proteome</keyword>
<dbReference type="SUPFAM" id="SSF53790">
    <property type="entry name" value="Tetrapyrrole methylase"/>
    <property type="match status" value="1"/>
</dbReference>
<comment type="caution">
    <text evidence="8">The sequence shown here is derived from an EMBL/GenBank/DDBJ whole genome shotgun (WGS) entry which is preliminary data.</text>
</comment>
<evidence type="ECO:0000313" key="9">
    <source>
        <dbReference type="Proteomes" id="UP001501231"/>
    </source>
</evidence>
<dbReference type="Gene3D" id="3.40.1010.10">
    <property type="entry name" value="Cobalt-precorrin-4 Transmethylase, Domain 1"/>
    <property type="match status" value="1"/>
</dbReference>
<dbReference type="Gene3D" id="3.30.950.10">
    <property type="entry name" value="Methyltransferase, Cobalt-precorrin-4 Transmethylase, Domain 2"/>
    <property type="match status" value="1"/>
</dbReference>
<dbReference type="InterPro" id="IPR006364">
    <property type="entry name" value="CobI/CbiL/CobIJ_dom"/>
</dbReference>
<reference evidence="8 9" key="1">
    <citation type="journal article" date="2019" name="Int. J. Syst. Evol. Microbiol.">
        <title>The Global Catalogue of Microorganisms (GCM) 10K type strain sequencing project: providing services to taxonomists for standard genome sequencing and annotation.</title>
        <authorList>
            <consortium name="The Broad Institute Genomics Platform"/>
            <consortium name="The Broad Institute Genome Sequencing Center for Infectious Disease"/>
            <person name="Wu L."/>
            <person name="Ma J."/>
        </authorList>
    </citation>
    <scope>NUCLEOTIDE SEQUENCE [LARGE SCALE GENOMIC DNA]</scope>
    <source>
        <strain evidence="8 9">JCM 3325</strain>
    </source>
</reference>
<dbReference type="RefSeq" id="WP_344593780.1">
    <property type="nucleotide sequence ID" value="NZ_BAAARW010000023.1"/>
</dbReference>
<feature type="domain" description="N-acetyltransferase" evidence="7">
    <location>
        <begin position="15"/>
        <end position="182"/>
    </location>
</feature>
<dbReference type="InterPro" id="IPR000878">
    <property type="entry name" value="4pyrrol_Mease"/>
</dbReference>
<dbReference type="SUPFAM" id="SSF55729">
    <property type="entry name" value="Acyl-CoA N-acyltransferases (Nat)"/>
    <property type="match status" value="1"/>
</dbReference>
<name>A0ABN3JUU6_9ACTN</name>
<dbReference type="PROSITE" id="PS51186">
    <property type="entry name" value="GNAT"/>
    <property type="match status" value="1"/>
</dbReference>
<evidence type="ECO:0000256" key="1">
    <source>
        <dbReference type="ARBA" id="ARBA00004953"/>
    </source>
</evidence>
<dbReference type="EMBL" id="BAAARW010000023">
    <property type="protein sequence ID" value="GAA2438716.1"/>
    <property type="molecule type" value="Genomic_DNA"/>
</dbReference>
<dbReference type="InterPro" id="IPR016181">
    <property type="entry name" value="Acyl_CoA_acyltransferase"/>
</dbReference>
<dbReference type="NCBIfam" id="TIGR01467">
    <property type="entry name" value="cobI_cbiL"/>
    <property type="match status" value="1"/>
</dbReference>
<dbReference type="CDD" id="cd11645">
    <property type="entry name" value="Precorrin_2_C20_MT"/>
    <property type="match status" value="1"/>
</dbReference>
<keyword evidence="5" id="KW-0808">Transferase</keyword>
<dbReference type="Proteomes" id="UP001501231">
    <property type="component" value="Unassembled WGS sequence"/>
</dbReference>
<evidence type="ECO:0000256" key="4">
    <source>
        <dbReference type="ARBA" id="ARBA00022603"/>
    </source>
</evidence>
<keyword evidence="3" id="KW-0169">Cobalamin biosynthesis</keyword>
<organism evidence="8 9">
    <name type="scientific">Actinomadura vinacea</name>
    <dbReference type="NCBI Taxonomy" id="115336"/>
    <lineage>
        <taxon>Bacteria</taxon>
        <taxon>Bacillati</taxon>
        <taxon>Actinomycetota</taxon>
        <taxon>Actinomycetes</taxon>
        <taxon>Streptosporangiales</taxon>
        <taxon>Thermomonosporaceae</taxon>
        <taxon>Actinomadura</taxon>
    </lineage>
</organism>
<comment type="pathway">
    <text evidence="1">Cofactor biosynthesis; adenosylcobalamin biosynthesis.</text>
</comment>
<accession>A0ABN3JUU6</accession>
<evidence type="ECO:0000313" key="8">
    <source>
        <dbReference type="EMBL" id="GAA2438716.1"/>
    </source>
</evidence>
<evidence type="ECO:0000256" key="5">
    <source>
        <dbReference type="ARBA" id="ARBA00022679"/>
    </source>
</evidence>
<proteinExistence type="inferred from homology"/>
<protein>
    <recommendedName>
        <fullName evidence="7">N-acetyltransferase domain-containing protein</fullName>
    </recommendedName>
</protein>
<dbReference type="InterPro" id="IPR012382">
    <property type="entry name" value="CobI/CbiL"/>
</dbReference>
<dbReference type="InterPro" id="IPR035996">
    <property type="entry name" value="4pyrrol_Methylase_sf"/>
</dbReference>
<dbReference type="InterPro" id="IPR014776">
    <property type="entry name" value="4pyrrole_Mease_sub2"/>
</dbReference>
<dbReference type="InterPro" id="IPR014777">
    <property type="entry name" value="4pyrrole_Mease_sub1"/>
</dbReference>
<sequence length="452" mass="46714">MTTFDAVPVLEGGRVRLRPYGPDDADVLTEAMAAGEDFLPPNVPPGGDGLAWWLAEGVHDIPRSGWGLHLVVADRETGALSGTVGLFRVDWPARSAEAGYGIRPAARGRGLATDALRALAGWALDAGGGGLNRVELRIDVANRASVRVAEKAGFRHEGVLRAVETGPGGPVDQHVFGLIAADLEGAVLEGTVLEGTVLEGTGRSAPGPGTLIGVGVGPGDPELVTAKGVRVLRESDVVLVPVMALDEAGRAESVVRAYTGKAERVVFALNDRGGVTERRAAAWDAAAERVVRAFEEGAATVAFATIGDPNVYSTFTYLAQTVRRLRPGTGIATVPGITAMQDLAARSGTVLAEGAESIGLLPLAGGPDALRAFRAALETGDTVVAYKFGAVAEQVVEALKDAGRLDGARYGARLGLPGEEIGPARELSGPVPYLSTLIVPGRREGGRGGRLR</sequence>
<dbReference type="InterPro" id="IPR000182">
    <property type="entry name" value="GNAT_dom"/>
</dbReference>